<keyword evidence="8" id="KW-0675">Receptor</keyword>
<proteinExistence type="inferred from homology"/>
<dbReference type="PANTHER" id="PTHR40980:SF5">
    <property type="entry name" value="TONB-DEPENDENT RECEPTOR"/>
    <property type="match status" value="1"/>
</dbReference>
<evidence type="ECO:0000256" key="2">
    <source>
        <dbReference type="ARBA" id="ARBA00023136"/>
    </source>
</evidence>
<evidence type="ECO:0000256" key="4">
    <source>
        <dbReference type="RuleBase" id="RU003357"/>
    </source>
</evidence>
<evidence type="ECO:0000256" key="1">
    <source>
        <dbReference type="ARBA" id="ARBA00004442"/>
    </source>
</evidence>
<comment type="caution">
    <text evidence="8">The sequence shown here is derived from an EMBL/GenBank/DDBJ whole genome shotgun (WGS) entry which is preliminary data.</text>
</comment>
<dbReference type="Gene3D" id="2.40.170.20">
    <property type="entry name" value="TonB-dependent receptor, beta-barrel domain"/>
    <property type="match status" value="1"/>
</dbReference>
<accession>A0ABW5JP17</accession>
<dbReference type="InterPro" id="IPR012910">
    <property type="entry name" value="Plug_dom"/>
</dbReference>
<gene>
    <name evidence="8" type="ORF">ACFSVN_12180</name>
</gene>
<organism evidence="8 9">
    <name type="scientific">Gracilimonas halophila</name>
    <dbReference type="NCBI Taxonomy" id="1834464"/>
    <lineage>
        <taxon>Bacteria</taxon>
        <taxon>Pseudomonadati</taxon>
        <taxon>Balneolota</taxon>
        <taxon>Balneolia</taxon>
        <taxon>Balneolales</taxon>
        <taxon>Balneolaceae</taxon>
        <taxon>Gracilimonas</taxon>
    </lineage>
</organism>
<dbReference type="SUPFAM" id="SSF49464">
    <property type="entry name" value="Carboxypeptidase regulatory domain-like"/>
    <property type="match status" value="1"/>
</dbReference>
<dbReference type="InterPro" id="IPR037066">
    <property type="entry name" value="Plug_dom_sf"/>
</dbReference>
<keyword evidence="9" id="KW-1185">Reference proteome</keyword>
<dbReference type="Pfam" id="PF00593">
    <property type="entry name" value="TonB_dep_Rec_b-barrel"/>
    <property type="match status" value="1"/>
</dbReference>
<evidence type="ECO:0000256" key="3">
    <source>
        <dbReference type="ARBA" id="ARBA00023237"/>
    </source>
</evidence>
<feature type="domain" description="TonB-dependent receptor-like beta-barrel" evidence="6">
    <location>
        <begin position="500"/>
        <end position="928"/>
    </location>
</feature>
<evidence type="ECO:0000256" key="5">
    <source>
        <dbReference type="SAM" id="SignalP"/>
    </source>
</evidence>
<dbReference type="Gene3D" id="2.60.40.1120">
    <property type="entry name" value="Carboxypeptidase-like, regulatory domain"/>
    <property type="match status" value="1"/>
</dbReference>
<feature type="signal peptide" evidence="5">
    <location>
        <begin position="1"/>
        <end position="32"/>
    </location>
</feature>
<dbReference type="Proteomes" id="UP001597460">
    <property type="component" value="Unassembled WGS sequence"/>
</dbReference>
<sequence length="963" mass="106368">MKAKLNISAHVKKHILFLVVCFALSVTSNLKAQSTGTISGTVVDAETGETLIGVNVVIEGTTQGSSSNLDGEYAIRGVEPGTYTLIVSYVSFQKQTITGVEVEAGETLTLDIALQPETEMLEDVIITADAILDNDAGLLRQRQKAVSFSDAISAESISSSGSGDAAGALKKVVGASVVGGKYVYIRGLGDRYTSTHLNGSELPSADPNRKSFQLDIFPSNLLENIVTLKTFTPDKPGNFSGGLVDIATKDFPEKFSFQLSASTGFNTKSSMEELAIGDPSDTDYLGFDGGRRSIPQEVQDFINSGGEIPSLRDTRNNPEATETLDRLSKAFNNEFRPREQTSTMNQSYGFSIGNQFSFLGNDLGYTGSFTYSQNYSGYNDGGVSRYDLVGNYDASESLYKRLDVSDNSGQRSVDWGGMANLSYRLGDNHRVSARFLRTQSGSAEGRYLEGFQQDIPDALFQTRTVKYTERSLQTFQLSGKNYFENFLKTTVEWKATTATNTQDEPDLRYFTTQVDTFPSGAILYSSPTNNFQRPGRFYRDLEESNITAGIDITIPFNSFNGNSANIKFGGSIVDVDRDFNERRFDFYSDGITLNDVEGNVDAFFDSLGVLGYSSSGRPRFGNYVQDATTDRSNYDAVSRIDAAYIMTELPVTDWLKFVGGVRLEKMDLEVVSQDTALDVGSLSNVDYLPSINTIISLSDNMNIRTAYTKTVARPTFRELAPYITFDFVGGLLFQGNAELKRTLITNYDVRWEYFTGPGEILAVSGFYKELQNPLERVIRTDIGNDALSIQNVEEGRVYGLEMEIRKNLGFIAHGLRHFNLGTNLTFVRSEVDIPELELIVARDARPDAPSTRDLQGQSPYLFNLDLGYTNPDIGFTSSVSYNKFGDRLSIVAEGATPDIYERGYGSLNFTANKTLLENFELSVKASNLLDPEIKESQIFKGDEYLYSGYRTGRTFSLGIKYKL</sequence>
<feature type="chain" id="PRO_5045772903" evidence="5">
    <location>
        <begin position="33"/>
        <end position="963"/>
    </location>
</feature>
<evidence type="ECO:0000313" key="8">
    <source>
        <dbReference type="EMBL" id="MFD2533202.1"/>
    </source>
</evidence>
<dbReference type="SUPFAM" id="SSF56935">
    <property type="entry name" value="Porins"/>
    <property type="match status" value="1"/>
</dbReference>
<dbReference type="RefSeq" id="WP_390303062.1">
    <property type="nucleotide sequence ID" value="NZ_JBHULI010000025.1"/>
</dbReference>
<comment type="similarity">
    <text evidence="4">Belongs to the TonB-dependent receptor family.</text>
</comment>
<keyword evidence="3" id="KW-0998">Cell outer membrane</keyword>
<comment type="subcellular location">
    <subcellularLocation>
        <location evidence="1 4">Cell outer membrane</location>
    </subcellularLocation>
</comment>
<dbReference type="InterPro" id="IPR008969">
    <property type="entry name" value="CarboxyPept-like_regulatory"/>
</dbReference>
<name>A0ABW5JP17_9BACT</name>
<evidence type="ECO:0000259" key="7">
    <source>
        <dbReference type="Pfam" id="PF07715"/>
    </source>
</evidence>
<dbReference type="Gene3D" id="2.170.130.10">
    <property type="entry name" value="TonB-dependent receptor, plug domain"/>
    <property type="match status" value="1"/>
</dbReference>
<dbReference type="PANTHER" id="PTHR40980">
    <property type="entry name" value="PLUG DOMAIN-CONTAINING PROTEIN"/>
    <property type="match status" value="1"/>
</dbReference>
<keyword evidence="2 4" id="KW-0472">Membrane</keyword>
<dbReference type="Pfam" id="PF07715">
    <property type="entry name" value="Plug"/>
    <property type="match status" value="1"/>
</dbReference>
<dbReference type="InterPro" id="IPR036942">
    <property type="entry name" value="Beta-barrel_TonB_sf"/>
</dbReference>
<feature type="domain" description="TonB-dependent receptor plug" evidence="7">
    <location>
        <begin position="149"/>
        <end position="229"/>
    </location>
</feature>
<protein>
    <submittedName>
        <fullName evidence="8">TonB-dependent receptor domain-containing protein</fullName>
    </submittedName>
</protein>
<evidence type="ECO:0000259" key="6">
    <source>
        <dbReference type="Pfam" id="PF00593"/>
    </source>
</evidence>
<keyword evidence="4" id="KW-0798">TonB box</keyword>
<reference evidence="9" key="1">
    <citation type="journal article" date="2019" name="Int. J. Syst. Evol. Microbiol.">
        <title>The Global Catalogue of Microorganisms (GCM) 10K type strain sequencing project: providing services to taxonomists for standard genome sequencing and annotation.</title>
        <authorList>
            <consortium name="The Broad Institute Genomics Platform"/>
            <consortium name="The Broad Institute Genome Sequencing Center for Infectious Disease"/>
            <person name="Wu L."/>
            <person name="Ma J."/>
        </authorList>
    </citation>
    <scope>NUCLEOTIDE SEQUENCE [LARGE SCALE GENOMIC DNA]</scope>
    <source>
        <strain evidence="9">KCTC 52042</strain>
    </source>
</reference>
<dbReference type="InterPro" id="IPR000531">
    <property type="entry name" value="Beta-barrel_TonB"/>
</dbReference>
<dbReference type="EMBL" id="JBHULI010000025">
    <property type="protein sequence ID" value="MFD2533202.1"/>
    <property type="molecule type" value="Genomic_DNA"/>
</dbReference>
<evidence type="ECO:0000313" key="9">
    <source>
        <dbReference type="Proteomes" id="UP001597460"/>
    </source>
</evidence>
<keyword evidence="5" id="KW-0732">Signal</keyword>
<dbReference type="Pfam" id="PF13715">
    <property type="entry name" value="CarbopepD_reg_2"/>
    <property type="match status" value="1"/>
</dbReference>